<name>A0ABQ6A0V0_9PROT</name>
<gene>
    <name evidence="7" type="ORF">GCM10010909_01190</name>
</gene>
<keyword evidence="3" id="KW-0804">Transcription</keyword>
<comment type="caution">
    <text evidence="7">The sequence shown here is derived from an EMBL/GenBank/DDBJ whole genome shotgun (WGS) entry which is preliminary data.</text>
</comment>
<evidence type="ECO:0000256" key="4">
    <source>
        <dbReference type="PROSITE-ProRule" id="PRU00335"/>
    </source>
</evidence>
<keyword evidence="1" id="KW-0805">Transcription regulation</keyword>
<evidence type="ECO:0000313" key="8">
    <source>
        <dbReference type="Proteomes" id="UP001156641"/>
    </source>
</evidence>
<dbReference type="PANTHER" id="PTHR30055">
    <property type="entry name" value="HTH-TYPE TRANSCRIPTIONAL REGULATOR RUTR"/>
    <property type="match status" value="1"/>
</dbReference>
<dbReference type="SUPFAM" id="SSF46689">
    <property type="entry name" value="Homeodomain-like"/>
    <property type="match status" value="1"/>
</dbReference>
<evidence type="ECO:0000259" key="6">
    <source>
        <dbReference type="PROSITE" id="PS50977"/>
    </source>
</evidence>
<accession>A0ABQ6A0V0</accession>
<evidence type="ECO:0000256" key="1">
    <source>
        <dbReference type="ARBA" id="ARBA00023015"/>
    </source>
</evidence>
<protein>
    <submittedName>
        <fullName evidence="7">Transcriptional regulator, TetR family protein</fullName>
    </submittedName>
</protein>
<dbReference type="InterPro" id="IPR050109">
    <property type="entry name" value="HTH-type_TetR-like_transc_reg"/>
</dbReference>
<dbReference type="Pfam" id="PF00440">
    <property type="entry name" value="TetR_N"/>
    <property type="match status" value="1"/>
</dbReference>
<dbReference type="EMBL" id="BSOS01000005">
    <property type="protein sequence ID" value="GLR65441.1"/>
    <property type="molecule type" value="Genomic_DNA"/>
</dbReference>
<dbReference type="PROSITE" id="PS01081">
    <property type="entry name" value="HTH_TETR_1"/>
    <property type="match status" value="1"/>
</dbReference>
<proteinExistence type="predicted"/>
<keyword evidence="2 4" id="KW-0238">DNA-binding</keyword>
<dbReference type="Proteomes" id="UP001156641">
    <property type="component" value="Unassembled WGS sequence"/>
</dbReference>
<dbReference type="InterPro" id="IPR001647">
    <property type="entry name" value="HTH_TetR"/>
</dbReference>
<dbReference type="InterPro" id="IPR009057">
    <property type="entry name" value="Homeodomain-like_sf"/>
</dbReference>
<dbReference type="RefSeq" id="WP_284255931.1">
    <property type="nucleotide sequence ID" value="NZ_BSOS01000005.1"/>
</dbReference>
<feature type="DNA-binding region" description="H-T-H motif" evidence="4">
    <location>
        <begin position="46"/>
        <end position="65"/>
    </location>
</feature>
<dbReference type="PRINTS" id="PR00455">
    <property type="entry name" value="HTHTETR"/>
</dbReference>
<dbReference type="Gene3D" id="1.10.357.10">
    <property type="entry name" value="Tetracycline Repressor, domain 2"/>
    <property type="match status" value="1"/>
</dbReference>
<evidence type="ECO:0000256" key="2">
    <source>
        <dbReference type="ARBA" id="ARBA00023125"/>
    </source>
</evidence>
<dbReference type="PROSITE" id="PS50977">
    <property type="entry name" value="HTH_TETR_2"/>
    <property type="match status" value="1"/>
</dbReference>
<feature type="domain" description="HTH tetR-type" evidence="6">
    <location>
        <begin position="23"/>
        <end position="83"/>
    </location>
</feature>
<organism evidence="7 8">
    <name type="scientific">Acidocella aquatica</name>
    <dbReference type="NCBI Taxonomy" id="1922313"/>
    <lineage>
        <taxon>Bacteria</taxon>
        <taxon>Pseudomonadati</taxon>
        <taxon>Pseudomonadota</taxon>
        <taxon>Alphaproteobacteria</taxon>
        <taxon>Acetobacterales</taxon>
        <taxon>Acidocellaceae</taxon>
        <taxon>Acidocella</taxon>
    </lineage>
</organism>
<reference evidence="8" key="1">
    <citation type="journal article" date="2019" name="Int. J. Syst. Evol. Microbiol.">
        <title>The Global Catalogue of Microorganisms (GCM) 10K type strain sequencing project: providing services to taxonomists for standard genome sequencing and annotation.</title>
        <authorList>
            <consortium name="The Broad Institute Genomics Platform"/>
            <consortium name="The Broad Institute Genome Sequencing Center for Infectious Disease"/>
            <person name="Wu L."/>
            <person name="Ma J."/>
        </authorList>
    </citation>
    <scope>NUCLEOTIDE SEQUENCE [LARGE SCALE GENOMIC DNA]</scope>
    <source>
        <strain evidence="8">NBRC 112502</strain>
    </source>
</reference>
<evidence type="ECO:0000256" key="5">
    <source>
        <dbReference type="SAM" id="MobiDB-lite"/>
    </source>
</evidence>
<feature type="region of interest" description="Disordered" evidence="5">
    <location>
        <begin position="1"/>
        <end position="21"/>
    </location>
</feature>
<evidence type="ECO:0000313" key="7">
    <source>
        <dbReference type="EMBL" id="GLR65441.1"/>
    </source>
</evidence>
<dbReference type="PANTHER" id="PTHR30055:SF234">
    <property type="entry name" value="HTH-TYPE TRANSCRIPTIONAL REGULATOR BETI"/>
    <property type="match status" value="1"/>
</dbReference>
<keyword evidence="8" id="KW-1185">Reference proteome</keyword>
<dbReference type="Gene3D" id="1.10.10.60">
    <property type="entry name" value="Homeodomain-like"/>
    <property type="match status" value="1"/>
</dbReference>
<evidence type="ECO:0000256" key="3">
    <source>
        <dbReference type="ARBA" id="ARBA00023163"/>
    </source>
</evidence>
<dbReference type="InterPro" id="IPR023772">
    <property type="entry name" value="DNA-bd_HTH_TetR-type_CS"/>
</dbReference>
<sequence length="215" mass="23566">MTVTHKTGKAVGEGRPVRRRDGPLTENKILAAAEELFARHGFDAVSTSQLAAAAGVAIGALYHHFPSKEALYAAAIKRAFADKSTPPKDILDSTEPPRRKLTRLVAWFTNNMILDRSFGLLLKRELLDPRPSTPNLIDEDLFRKSLDLTKDLLHQLVPAANTDEAVASMLALLFGFTNLKGIQAILPNVRSMLATPEDIAEHIVSLLLYGLVPPR</sequence>